<sequence>MQPIQDKDFDQLFKNTFADAEVAPSRDLWKDIEAEIAPKKKRKLPILWLTAAAILIVVTIGILINKQQETVSTGNKLANNGIERVKPVTKEPVKAIVEATIKPEEKVTEKTGQLTSLAKKKDSQPKLADKPQVVTAPQDVKQDVQLAHHNEVKPQGQDILKQKIDDAIQEPKEETVIANNLTPIKADEPINDNEQSFKNIKNVGDVVNIIVNKVDKRKDKFIQFRTDDDDSSLSSINIGPFKIGKRNKK</sequence>
<gene>
    <name evidence="3" type="ORF">SAMN04488023_10889</name>
</gene>
<dbReference type="AlphaFoldDB" id="A0A1H9NRR2"/>
<accession>A0A1H9NRR2</accession>
<feature type="compositionally biased region" description="Basic and acidic residues" evidence="1">
    <location>
        <begin position="119"/>
        <end position="129"/>
    </location>
</feature>
<evidence type="ECO:0000256" key="2">
    <source>
        <dbReference type="SAM" id="Phobius"/>
    </source>
</evidence>
<keyword evidence="2" id="KW-0472">Membrane</keyword>
<dbReference type="Proteomes" id="UP000199572">
    <property type="component" value="Unassembled WGS sequence"/>
</dbReference>
<evidence type="ECO:0000313" key="4">
    <source>
        <dbReference type="Proteomes" id="UP000199572"/>
    </source>
</evidence>
<feature type="region of interest" description="Disordered" evidence="1">
    <location>
        <begin position="111"/>
        <end position="130"/>
    </location>
</feature>
<proteinExistence type="predicted"/>
<keyword evidence="4" id="KW-1185">Reference proteome</keyword>
<feature type="transmembrane region" description="Helical" evidence="2">
    <location>
        <begin position="46"/>
        <end position="64"/>
    </location>
</feature>
<name>A0A1H9NRR2_9SPHI</name>
<protein>
    <submittedName>
        <fullName evidence="3">Uncharacterized protein</fullName>
    </submittedName>
</protein>
<dbReference type="EMBL" id="FOGG01000008">
    <property type="protein sequence ID" value="SER38714.1"/>
    <property type="molecule type" value="Genomic_DNA"/>
</dbReference>
<organism evidence="3 4">
    <name type="scientific">Pedobacter rhizosphaerae</name>
    <dbReference type="NCBI Taxonomy" id="390241"/>
    <lineage>
        <taxon>Bacteria</taxon>
        <taxon>Pseudomonadati</taxon>
        <taxon>Bacteroidota</taxon>
        <taxon>Sphingobacteriia</taxon>
        <taxon>Sphingobacteriales</taxon>
        <taxon>Sphingobacteriaceae</taxon>
        <taxon>Pedobacter</taxon>
    </lineage>
</organism>
<keyword evidence="2" id="KW-0812">Transmembrane</keyword>
<evidence type="ECO:0000256" key="1">
    <source>
        <dbReference type="SAM" id="MobiDB-lite"/>
    </source>
</evidence>
<dbReference type="RefSeq" id="WP_090883510.1">
    <property type="nucleotide sequence ID" value="NZ_FOGG01000008.1"/>
</dbReference>
<dbReference type="STRING" id="390241.SAMN04488023_10889"/>
<dbReference type="OrthoDB" id="790344at2"/>
<reference evidence="4" key="1">
    <citation type="submission" date="2016-10" db="EMBL/GenBank/DDBJ databases">
        <authorList>
            <person name="Varghese N."/>
            <person name="Submissions S."/>
        </authorList>
    </citation>
    <scope>NUCLEOTIDE SEQUENCE [LARGE SCALE GENOMIC DNA]</scope>
    <source>
        <strain evidence="4">DSM 18610</strain>
    </source>
</reference>
<evidence type="ECO:0000313" key="3">
    <source>
        <dbReference type="EMBL" id="SER38714.1"/>
    </source>
</evidence>
<keyword evidence="2" id="KW-1133">Transmembrane helix</keyword>